<protein>
    <submittedName>
        <fullName evidence="1">Uncharacterized protein</fullName>
    </submittedName>
</protein>
<dbReference type="RefSeq" id="WP_090154292.1">
    <property type="nucleotide sequence ID" value="NZ_FNAN01000012.1"/>
</dbReference>
<name>A0A1G7P4C1_9BACT</name>
<evidence type="ECO:0000313" key="1">
    <source>
        <dbReference type="EMBL" id="SDF81071.1"/>
    </source>
</evidence>
<sequence>MQYLHFKFTAKGPDGREYECTIFYEQSTAPDETRAIANAERNHPGFTDIRITSVTEISSDEYAFHVRIMCDSDTWGFQPVS</sequence>
<dbReference type="EMBL" id="FNAN01000012">
    <property type="protein sequence ID" value="SDF81071.1"/>
    <property type="molecule type" value="Genomic_DNA"/>
</dbReference>
<dbReference type="OrthoDB" id="9852333at2"/>
<evidence type="ECO:0000313" key="2">
    <source>
        <dbReference type="Proteomes" id="UP000198748"/>
    </source>
</evidence>
<proteinExistence type="predicted"/>
<gene>
    <name evidence="1" type="ORF">SAMN04487996_112252</name>
</gene>
<accession>A0A1G7P4C1</accession>
<organism evidence="1 2">
    <name type="scientific">Dyadobacter soli</name>
    <dbReference type="NCBI Taxonomy" id="659014"/>
    <lineage>
        <taxon>Bacteria</taxon>
        <taxon>Pseudomonadati</taxon>
        <taxon>Bacteroidota</taxon>
        <taxon>Cytophagia</taxon>
        <taxon>Cytophagales</taxon>
        <taxon>Spirosomataceae</taxon>
        <taxon>Dyadobacter</taxon>
    </lineage>
</organism>
<reference evidence="2" key="1">
    <citation type="submission" date="2016-10" db="EMBL/GenBank/DDBJ databases">
        <authorList>
            <person name="Varghese N."/>
            <person name="Submissions S."/>
        </authorList>
    </citation>
    <scope>NUCLEOTIDE SEQUENCE [LARGE SCALE GENOMIC DNA]</scope>
    <source>
        <strain evidence="2">DSM 25329</strain>
    </source>
</reference>
<dbReference type="Proteomes" id="UP000198748">
    <property type="component" value="Unassembled WGS sequence"/>
</dbReference>
<dbReference type="AlphaFoldDB" id="A0A1G7P4C1"/>
<keyword evidence="2" id="KW-1185">Reference proteome</keyword>